<dbReference type="GO" id="GO:0007097">
    <property type="term" value="P:nuclear migration"/>
    <property type="evidence" value="ECO:0007669"/>
    <property type="project" value="TreeGrafter"/>
</dbReference>
<feature type="coiled-coil region" evidence="6">
    <location>
        <begin position="240"/>
        <end position="371"/>
    </location>
</feature>
<dbReference type="Gene3D" id="1.20.5.170">
    <property type="match status" value="1"/>
</dbReference>
<dbReference type="GO" id="GO:0051664">
    <property type="term" value="P:nuclear pore localization"/>
    <property type="evidence" value="ECO:0007669"/>
    <property type="project" value="TreeGrafter"/>
</dbReference>
<dbReference type="Gene3D" id="1.20.5.1160">
    <property type="entry name" value="Vasodilator-stimulated phosphoprotein"/>
    <property type="match status" value="1"/>
</dbReference>
<dbReference type="PANTHER" id="PTHR45721">
    <property type="entry name" value="LAMIN DM0-RELATED"/>
    <property type="match status" value="1"/>
</dbReference>
<evidence type="ECO:0000256" key="5">
    <source>
        <dbReference type="RuleBase" id="RU000685"/>
    </source>
</evidence>
<name>A0A9F5N2T5_PYTBI</name>
<dbReference type="GO" id="GO:0005652">
    <property type="term" value="C:nuclear lamina"/>
    <property type="evidence" value="ECO:0007669"/>
    <property type="project" value="UniProtKB-SubCell"/>
</dbReference>
<dbReference type="PROSITE" id="PS51841">
    <property type="entry name" value="LTD"/>
    <property type="match status" value="1"/>
</dbReference>
<keyword evidence="3" id="KW-0449">Lipoprotein</keyword>
<dbReference type="RefSeq" id="XP_025026018.1">
    <property type="nucleotide sequence ID" value="XM_025170250.1"/>
</dbReference>
<dbReference type="OMA" id="MRMENTQ"/>
<dbReference type="GO" id="GO:0005200">
    <property type="term" value="F:structural constituent of cytoskeleton"/>
    <property type="evidence" value="ECO:0007669"/>
    <property type="project" value="TreeGrafter"/>
</dbReference>
<dbReference type="InterPro" id="IPR039008">
    <property type="entry name" value="IF_rod_dom"/>
</dbReference>
<organism evidence="9 10">
    <name type="scientific">Python bivittatus</name>
    <name type="common">Burmese python</name>
    <name type="synonym">Python molurus bivittatus</name>
    <dbReference type="NCBI Taxonomy" id="176946"/>
    <lineage>
        <taxon>Eukaryota</taxon>
        <taxon>Metazoa</taxon>
        <taxon>Chordata</taxon>
        <taxon>Craniata</taxon>
        <taxon>Vertebrata</taxon>
        <taxon>Euteleostomi</taxon>
        <taxon>Lepidosauria</taxon>
        <taxon>Squamata</taxon>
        <taxon>Bifurcata</taxon>
        <taxon>Unidentata</taxon>
        <taxon>Episquamata</taxon>
        <taxon>Toxicofera</taxon>
        <taxon>Serpentes</taxon>
        <taxon>Henophidia</taxon>
        <taxon>Pythonidae</taxon>
        <taxon>Python</taxon>
    </lineage>
</organism>
<feature type="domain" description="LTD" evidence="7">
    <location>
        <begin position="443"/>
        <end position="566"/>
    </location>
</feature>
<dbReference type="InterPro" id="IPR018039">
    <property type="entry name" value="IF_conserved"/>
</dbReference>
<feature type="coiled-coil region" evidence="6">
    <location>
        <begin position="161"/>
        <end position="216"/>
    </location>
</feature>
<feature type="domain" description="IF rod" evidence="8">
    <location>
        <begin position="37"/>
        <end position="393"/>
    </location>
</feature>
<dbReference type="GO" id="GO:0005882">
    <property type="term" value="C:intermediate filament"/>
    <property type="evidence" value="ECO:0007669"/>
    <property type="project" value="UniProtKB-KW"/>
</dbReference>
<dbReference type="Proteomes" id="UP000695026">
    <property type="component" value="Unplaced"/>
</dbReference>
<dbReference type="Gene3D" id="2.60.40.1260">
    <property type="entry name" value="Lamin Tail domain"/>
    <property type="match status" value="1"/>
</dbReference>
<evidence type="ECO:0000256" key="6">
    <source>
        <dbReference type="SAM" id="Coils"/>
    </source>
</evidence>
<evidence type="ECO:0000259" key="8">
    <source>
        <dbReference type="PROSITE" id="PS51842"/>
    </source>
</evidence>
<accession>A0A9F5N2T5</accession>
<comment type="subcellular location">
    <subcellularLocation>
        <location evidence="4">Nucleus lamina</location>
    </subcellularLocation>
</comment>
<dbReference type="PROSITE" id="PS00226">
    <property type="entry name" value="IF_ROD_1"/>
    <property type="match status" value="1"/>
</dbReference>
<dbReference type="SUPFAM" id="SSF74853">
    <property type="entry name" value="Lamin A/C globular tail domain"/>
    <property type="match status" value="1"/>
</dbReference>
<protein>
    <submittedName>
        <fullName evidence="10">Lamin-L(III)-like isoform X1</fullName>
    </submittedName>
</protein>
<dbReference type="GO" id="GO:0090435">
    <property type="term" value="P:protein localization to nuclear envelope"/>
    <property type="evidence" value="ECO:0007669"/>
    <property type="project" value="TreeGrafter"/>
</dbReference>
<dbReference type="SMART" id="SM01391">
    <property type="entry name" value="Filament"/>
    <property type="match status" value="1"/>
</dbReference>
<evidence type="ECO:0000256" key="4">
    <source>
        <dbReference type="ARBA" id="ARBA00024186"/>
    </source>
</evidence>
<reference evidence="10" key="1">
    <citation type="submission" date="2025-08" db="UniProtKB">
        <authorList>
            <consortium name="RefSeq"/>
        </authorList>
    </citation>
    <scope>IDENTIFICATION</scope>
    <source>
        <tissue evidence="10">Liver</tissue>
    </source>
</reference>
<dbReference type="PANTHER" id="PTHR45721:SF16">
    <property type="entry name" value="LAMIN-L(III)"/>
    <property type="match status" value="1"/>
</dbReference>
<keyword evidence="1 5" id="KW-0403">Intermediate filament</keyword>
<keyword evidence="3" id="KW-0636">Prenylation</keyword>
<dbReference type="InterPro" id="IPR036415">
    <property type="entry name" value="Lamin_tail_dom_sf"/>
</dbReference>
<evidence type="ECO:0000259" key="7">
    <source>
        <dbReference type="PROSITE" id="PS51841"/>
    </source>
</evidence>
<dbReference type="Pfam" id="PF00038">
    <property type="entry name" value="Filament"/>
    <property type="match status" value="1"/>
</dbReference>
<evidence type="ECO:0000313" key="10">
    <source>
        <dbReference type="RefSeq" id="XP_025026018.1"/>
    </source>
</evidence>
<dbReference type="GeneID" id="103058782"/>
<dbReference type="SUPFAM" id="SSF64593">
    <property type="entry name" value="Intermediate filament protein, coiled coil region"/>
    <property type="match status" value="2"/>
</dbReference>
<dbReference type="OrthoDB" id="102442at2759"/>
<dbReference type="AlphaFoldDB" id="A0A9F5N2T5"/>
<dbReference type="InterPro" id="IPR001322">
    <property type="entry name" value="Lamin_tail_dom"/>
</dbReference>
<gene>
    <name evidence="10" type="primary">LOC103058782</name>
</gene>
<evidence type="ECO:0000256" key="1">
    <source>
        <dbReference type="ARBA" id="ARBA00022754"/>
    </source>
</evidence>
<evidence type="ECO:0000256" key="3">
    <source>
        <dbReference type="ARBA" id="ARBA00023289"/>
    </source>
</evidence>
<dbReference type="GO" id="GO:0006998">
    <property type="term" value="P:nuclear envelope organization"/>
    <property type="evidence" value="ECO:0007669"/>
    <property type="project" value="TreeGrafter"/>
</dbReference>
<keyword evidence="9" id="KW-1185">Reference proteome</keyword>
<dbReference type="PROSITE" id="PS51842">
    <property type="entry name" value="IF_ROD_2"/>
    <property type="match status" value="1"/>
</dbReference>
<evidence type="ECO:0000256" key="2">
    <source>
        <dbReference type="ARBA" id="ARBA00023054"/>
    </source>
</evidence>
<proteinExistence type="inferred from homology"/>
<dbReference type="GO" id="GO:0031507">
    <property type="term" value="P:heterochromatin formation"/>
    <property type="evidence" value="ECO:0007669"/>
    <property type="project" value="TreeGrafter"/>
</dbReference>
<evidence type="ECO:0000313" key="9">
    <source>
        <dbReference type="Proteomes" id="UP000695026"/>
    </source>
</evidence>
<comment type="similarity">
    <text evidence="5">Belongs to the intermediate filament family.</text>
</comment>
<dbReference type="Pfam" id="PF00932">
    <property type="entry name" value="LTD"/>
    <property type="match status" value="1"/>
</dbReference>
<keyword evidence="2 6" id="KW-0175">Coiled coil</keyword>
<sequence length="593" mass="67871">MAAVRFSTPVSEADSGLAPDLFLCPSASPSRRSALREKEELRELNDRLAAYIQRVRALEAAKAALHLRLGRCEEDGSRDLGVQRRIYERELAEARRALDHQALQRAALQVAADSLRDEHRQLLARNSKKENELSLAVARVRDLDAQLNSKEAELVTALHRQQSLEKDLQESKDQMISLKELVNDSRNELQNEKLKRADLENQVKTLQEQVGFLKTLHEDELKSKKRFYESRIQGIVSGHQQEFENKLMNSLQELRKEHEQQIKEYKDQMERNFQAKVENVQLYAEKKHDFANSVQEELIKTKLKVDNLLSENTGLEARIRELETRIRELQKAVDCERDLSKRCVAEKDREMAEMQQQMQSQLEEYEHLLDVKLALDLEINAYKMLLEGEEKRLKLSKFSSESGESQMRSGGKWATTSQGHRLFLQGRKRKRASAKKPAHSLSFKVAQRASSSGSISIEDIDMEGKFIKIKNNSDKDQLLGGWMVRKQHRNESDTMYQFPAQFILQAGQVVTIWGEREGLSPSPSPLVWESQKSWGVGENISIVLLDGDGNETAEGMIMYLERGEGDGEMEDAAEETKLGIHSQQNESRSCPIM</sequence>
<dbReference type="KEGG" id="pbi:103058782"/>
<feature type="coiled-coil region" evidence="6">
    <location>
        <begin position="34"/>
        <end position="132"/>
    </location>
</feature>